<proteinExistence type="predicted"/>
<evidence type="ECO:0000313" key="2">
    <source>
        <dbReference type="Proteomes" id="UP000278222"/>
    </source>
</evidence>
<dbReference type="Proteomes" id="UP000278222">
    <property type="component" value="Unassembled WGS sequence"/>
</dbReference>
<sequence length="71" mass="7584">MSKDPLTEDYVRDVARSAQGVKIDPEDATMVALTIAPFNRIIREAALALPFEAEPAQFLLALAPRTAGAAS</sequence>
<comment type="caution">
    <text evidence="1">The sequence shown here is derived from an EMBL/GenBank/DDBJ whole genome shotgun (WGS) entry which is preliminary data.</text>
</comment>
<evidence type="ECO:0000313" key="1">
    <source>
        <dbReference type="EMBL" id="ROP90764.1"/>
    </source>
</evidence>
<protein>
    <submittedName>
        <fullName evidence="1">Uncharacterized protein</fullName>
    </submittedName>
</protein>
<dbReference type="RefSeq" id="WP_123690162.1">
    <property type="nucleotide sequence ID" value="NZ_AP019700.1"/>
</dbReference>
<reference evidence="1 2" key="1">
    <citation type="submission" date="2018-11" db="EMBL/GenBank/DDBJ databases">
        <title>Genomic Encyclopedia of Type Strains, Phase IV (KMG-IV): sequencing the most valuable type-strain genomes for metagenomic binning, comparative biology and taxonomic classification.</title>
        <authorList>
            <person name="Goeker M."/>
        </authorList>
    </citation>
    <scope>NUCLEOTIDE SEQUENCE [LARGE SCALE GENOMIC DNA]</scope>
    <source>
        <strain evidence="1 2">DSM 5900</strain>
    </source>
</reference>
<gene>
    <name evidence="1" type="ORF">EDC65_2622</name>
</gene>
<organism evidence="1 2">
    <name type="scientific">Stella humosa</name>
    <dbReference type="NCBI Taxonomy" id="94"/>
    <lineage>
        <taxon>Bacteria</taxon>
        <taxon>Pseudomonadati</taxon>
        <taxon>Pseudomonadota</taxon>
        <taxon>Alphaproteobacteria</taxon>
        <taxon>Rhodospirillales</taxon>
        <taxon>Stellaceae</taxon>
        <taxon>Stella</taxon>
    </lineage>
</organism>
<keyword evidence="2" id="KW-1185">Reference proteome</keyword>
<name>A0A3N1LHR0_9PROT</name>
<accession>A0A3N1LHR0</accession>
<dbReference type="AlphaFoldDB" id="A0A3N1LHR0"/>
<dbReference type="EMBL" id="RJKX01000014">
    <property type="protein sequence ID" value="ROP90764.1"/>
    <property type="molecule type" value="Genomic_DNA"/>
</dbReference>